<keyword evidence="7" id="KW-1185">Reference proteome</keyword>
<evidence type="ECO:0000256" key="4">
    <source>
        <dbReference type="ARBA" id="ARBA00045261"/>
    </source>
</evidence>
<sequence>MGGKEGGQRGGTRTGGPGGVLGGSRLSSDPSPSSPAQYEDAFSPPRMQCWTVPRPPPKRPAPRVPTPFIADERGHLLPHVARSKESPWGTFLGTWEMPPRIPPARLDLSSRSPRAAARVIQGQPRALLRACNGLRTRVTGKVTPRDSGDTAPFPLSGDPQPPHPPSPSFPQFQKSWDTEPSGKGQGGLSGASPHPAAPNPGDNPEGGPCPQNPPGSGGPPSS</sequence>
<dbReference type="AlphaFoldDB" id="A0A8U7NVZ4"/>
<dbReference type="CDD" id="cd23705">
    <property type="entry name" value="Flattop"/>
    <property type="match status" value="1"/>
</dbReference>
<comment type="similarity">
    <text evidence="1">Belongs to the Flattop family.</text>
</comment>
<evidence type="ECO:0000256" key="1">
    <source>
        <dbReference type="ARBA" id="ARBA00009887"/>
    </source>
</evidence>
<dbReference type="Pfam" id="PF22611">
    <property type="entry name" value="CFAP126"/>
    <property type="match status" value="1"/>
</dbReference>
<dbReference type="PANTHER" id="PTHR34639">
    <property type="entry name" value="PROTEIN FLATTOP"/>
    <property type="match status" value="1"/>
</dbReference>
<name>A0A8U7NVZ4_CORMO</name>
<gene>
    <name evidence="6" type="primary">CFAP126</name>
</gene>
<accession>A0A8U7NVZ4</accession>
<evidence type="ECO:0000256" key="2">
    <source>
        <dbReference type="ARBA" id="ARBA00019181"/>
    </source>
</evidence>
<dbReference type="GO" id="GO:0044782">
    <property type="term" value="P:cilium organization"/>
    <property type="evidence" value="ECO:0007669"/>
    <property type="project" value="TreeGrafter"/>
</dbReference>
<reference evidence="7" key="1">
    <citation type="submission" date="2019-10" db="EMBL/GenBank/DDBJ databases">
        <title>Corvus moneduloides (New Caledonian crow) genome, bCorMon1, primary haplotype.</title>
        <authorList>
            <person name="Rutz C."/>
            <person name="Fungtammasan C."/>
            <person name="Mountcastle J."/>
            <person name="Formenti G."/>
            <person name="Chow W."/>
            <person name="Howe K."/>
            <person name="Steele M.P."/>
            <person name="Fernandes J."/>
            <person name="Gilbert M.T.P."/>
            <person name="Fedrigo O."/>
            <person name="Jarvis E.D."/>
            <person name="Gemmell N."/>
        </authorList>
    </citation>
    <scope>NUCLEOTIDE SEQUENCE [LARGE SCALE GENOMIC DNA]</scope>
</reference>
<dbReference type="Proteomes" id="UP000694553">
    <property type="component" value="Unassembled WGS sequence"/>
</dbReference>
<reference evidence="6" key="2">
    <citation type="submission" date="2025-08" db="UniProtKB">
        <authorList>
            <consortium name="Ensembl"/>
        </authorList>
    </citation>
    <scope>IDENTIFICATION</scope>
</reference>
<organism evidence="6 7">
    <name type="scientific">Corvus moneduloides</name>
    <name type="common">New Caledonian crow</name>
    <dbReference type="NCBI Taxonomy" id="1196302"/>
    <lineage>
        <taxon>Eukaryota</taxon>
        <taxon>Metazoa</taxon>
        <taxon>Chordata</taxon>
        <taxon>Craniata</taxon>
        <taxon>Vertebrata</taxon>
        <taxon>Euteleostomi</taxon>
        <taxon>Archelosauria</taxon>
        <taxon>Archosauria</taxon>
        <taxon>Dinosauria</taxon>
        <taxon>Saurischia</taxon>
        <taxon>Theropoda</taxon>
        <taxon>Coelurosauria</taxon>
        <taxon>Aves</taxon>
        <taxon>Neognathae</taxon>
        <taxon>Neoaves</taxon>
        <taxon>Telluraves</taxon>
        <taxon>Australaves</taxon>
        <taxon>Passeriformes</taxon>
        <taxon>Corvoidea</taxon>
        <taxon>Corvidae</taxon>
        <taxon>Corvus</taxon>
    </lineage>
</organism>
<feature type="compositionally biased region" description="Gly residues" evidence="5">
    <location>
        <begin position="1"/>
        <end position="22"/>
    </location>
</feature>
<protein>
    <recommendedName>
        <fullName evidence="2">Protein Flattop</fullName>
    </recommendedName>
    <alternativeName>
        <fullName evidence="3">Cilia- and flagella-associated protein 126</fullName>
    </alternativeName>
</protein>
<dbReference type="PANTHER" id="PTHR34639:SF1">
    <property type="entry name" value="PROTEIN FLATTOP"/>
    <property type="match status" value="1"/>
</dbReference>
<proteinExistence type="inferred from homology"/>
<feature type="compositionally biased region" description="Pro residues" evidence="5">
    <location>
        <begin position="210"/>
        <end position="222"/>
    </location>
</feature>
<evidence type="ECO:0000256" key="3">
    <source>
        <dbReference type="ARBA" id="ARBA00033306"/>
    </source>
</evidence>
<reference evidence="6" key="3">
    <citation type="submission" date="2025-09" db="UniProtKB">
        <authorList>
            <consortium name="Ensembl"/>
        </authorList>
    </citation>
    <scope>IDENTIFICATION</scope>
</reference>
<dbReference type="InterPro" id="IPR038797">
    <property type="entry name" value="Fltp"/>
</dbReference>
<dbReference type="Ensembl" id="ENSCMUT00000032542.1">
    <property type="protein sequence ID" value="ENSCMUP00000033025.1"/>
    <property type="gene ID" value="ENSCMUG00000019840.1"/>
</dbReference>
<evidence type="ECO:0000313" key="6">
    <source>
        <dbReference type="Ensembl" id="ENSCMUP00000033025.1"/>
    </source>
</evidence>
<feature type="region of interest" description="Disordered" evidence="5">
    <location>
        <begin position="1"/>
        <end position="69"/>
    </location>
</feature>
<evidence type="ECO:0000256" key="5">
    <source>
        <dbReference type="SAM" id="MobiDB-lite"/>
    </source>
</evidence>
<feature type="compositionally biased region" description="Pro residues" evidence="5">
    <location>
        <begin position="159"/>
        <end position="168"/>
    </location>
</feature>
<dbReference type="GO" id="GO:0036064">
    <property type="term" value="C:ciliary basal body"/>
    <property type="evidence" value="ECO:0007669"/>
    <property type="project" value="TreeGrafter"/>
</dbReference>
<feature type="region of interest" description="Disordered" evidence="5">
    <location>
        <begin position="138"/>
        <end position="222"/>
    </location>
</feature>
<evidence type="ECO:0000313" key="7">
    <source>
        <dbReference type="Proteomes" id="UP000694553"/>
    </source>
</evidence>
<comment type="function">
    <text evidence="4">Microtubule inner protein (MIP) part of the dynein-decorated doublet microtubules (DMTs) in cilia axoneme. Acts as a regulator of cilium basal body docking and positioning in mono- and multiciliated cells. Regulates basal body docking and cilia formation in multiciliated lung cells. Regulates kinocilium positioning and stereocilia bundle morphogenesis in the inner ear.</text>
</comment>